<keyword evidence="4" id="KW-0762">Sugar transport</keyword>
<keyword evidence="5" id="KW-0808">Transferase</keyword>
<keyword evidence="3" id="KW-0963">Cytoplasm</keyword>
<evidence type="ECO:0000259" key="8">
    <source>
        <dbReference type="PROSITE" id="PS51096"/>
    </source>
</evidence>
<dbReference type="InterPro" id="IPR051471">
    <property type="entry name" value="Bacterial_PTS_sugar_comp"/>
</dbReference>
<evidence type="ECO:0000256" key="7">
    <source>
        <dbReference type="ARBA" id="ARBA00022777"/>
    </source>
</evidence>
<keyword evidence="2" id="KW-0813">Transport</keyword>
<evidence type="ECO:0000313" key="10">
    <source>
        <dbReference type="Proteomes" id="UP000007841"/>
    </source>
</evidence>
<keyword evidence="10" id="KW-1185">Reference proteome</keyword>
<dbReference type="GO" id="GO:0005737">
    <property type="term" value="C:cytoplasm"/>
    <property type="evidence" value="ECO:0007669"/>
    <property type="project" value="UniProtKB-SubCell"/>
</dbReference>
<dbReference type="CDD" id="cd00006">
    <property type="entry name" value="PTS_IIA_man"/>
    <property type="match status" value="1"/>
</dbReference>
<comment type="subcellular location">
    <subcellularLocation>
        <location evidence="1">Cytoplasm</location>
    </subcellularLocation>
</comment>
<dbReference type="GO" id="GO:0009401">
    <property type="term" value="P:phosphoenolpyruvate-dependent sugar phosphotransferase system"/>
    <property type="evidence" value="ECO:0007669"/>
    <property type="project" value="UniProtKB-KW"/>
</dbReference>
<gene>
    <name evidence="9" type="ordered locus">KPHS_13840</name>
</gene>
<dbReference type="PROSITE" id="PS51096">
    <property type="entry name" value="PTS_EIIA_TYPE_4"/>
    <property type="match status" value="1"/>
</dbReference>
<accession>A0A0H3GPK0</accession>
<proteinExistence type="predicted"/>
<evidence type="ECO:0000256" key="2">
    <source>
        <dbReference type="ARBA" id="ARBA00022448"/>
    </source>
</evidence>
<dbReference type="InterPro" id="IPR004701">
    <property type="entry name" value="PTS_EIIA_man-typ"/>
</dbReference>
<dbReference type="PANTHER" id="PTHR33799:SF1">
    <property type="entry name" value="PTS SYSTEM MANNOSE-SPECIFIC EIIAB COMPONENT-RELATED"/>
    <property type="match status" value="1"/>
</dbReference>
<dbReference type="SUPFAM" id="SSF53062">
    <property type="entry name" value="PTS system fructose IIA component-like"/>
    <property type="match status" value="1"/>
</dbReference>
<evidence type="ECO:0000256" key="4">
    <source>
        <dbReference type="ARBA" id="ARBA00022597"/>
    </source>
</evidence>
<dbReference type="RefSeq" id="WP_002893017.1">
    <property type="nucleotide sequence ID" value="NC_016845.1"/>
</dbReference>
<dbReference type="GO" id="GO:0016020">
    <property type="term" value="C:membrane"/>
    <property type="evidence" value="ECO:0007669"/>
    <property type="project" value="InterPro"/>
</dbReference>
<dbReference type="InterPro" id="IPR036662">
    <property type="entry name" value="PTS_EIIA_man-typ_sf"/>
</dbReference>
<protein>
    <submittedName>
        <fullName evidence="9">Transport protein, PTS system</fullName>
    </submittedName>
</protein>
<dbReference type="GO" id="GO:0016301">
    <property type="term" value="F:kinase activity"/>
    <property type="evidence" value="ECO:0007669"/>
    <property type="project" value="UniProtKB-KW"/>
</dbReference>
<keyword evidence="7" id="KW-0418">Kinase</keyword>
<dbReference type="STRING" id="1125630.KPHS_13840"/>
<dbReference type="AlphaFoldDB" id="A0A0H3GPK0"/>
<dbReference type="InterPro" id="IPR033887">
    <property type="entry name" value="PTS_IIA_man"/>
</dbReference>
<reference evidence="9 10" key="1">
    <citation type="journal article" date="2012" name="J. Bacteriol.">
        <title>Complete genome sequence of Klebsiella pneumoniae subsp. pneumoniae HS11286, a multidrug-resistant strain isolated from human sputum.</title>
        <authorList>
            <person name="Liu P."/>
            <person name="Li P."/>
            <person name="Jiang X."/>
            <person name="Bi D."/>
            <person name="Xie Y."/>
            <person name="Tai C."/>
            <person name="Deng Z."/>
            <person name="Rajakumar K."/>
            <person name="Ou H.Y."/>
        </authorList>
    </citation>
    <scope>NUCLEOTIDE SEQUENCE [LARGE SCALE GENOMIC DNA]</scope>
    <source>
        <strain evidence="9 10">HS11286</strain>
    </source>
</reference>
<sequence>MKHIYVASHGHFARGLVNSLSLLIGDEHGVIPVCAYDEDIVTTEQLEQTLEHLIVQANGDEVVIFTDLLGGSINNSAVSVLMRHRNVFVVAGINLTLLLEFLLCEEATTEAAIIYATSAARESIVFINPLITQPSSDPQGESHD</sequence>
<dbReference type="Pfam" id="PF03610">
    <property type="entry name" value="EIIA-man"/>
    <property type="match status" value="1"/>
</dbReference>
<evidence type="ECO:0000313" key="9">
    <source>
        <dbReference type="EMBL" id="AEW60082.1"/>
    </source>
</evidence>
<organism evidence="9 10">
    <name type="scientific">Klebsiella pneumoniae subsp. pneumoniae (strain HS11286)</name>
    <dbReference type="NCBI Taxonomy" id="1125630"/>
    <lineage>
        <taxon>Bacteria</taxon>
        <taxon>Pseudomonadati</taxon>
        <taxon>Pseudomonadota</taxon>
        <taxon>Gammaproteobacteria</taxon>
        <taxon>Enterobacterales</taxon>
        <taxon>Enterobacteriaceae</taxon>
        <taxon>Klebsiella/Raoultella group</taxon>
        <taxon>Klebsiella</taxon>
        <taxon>Klebsiella pneumoniae complex</taxon>
    </lineage>
</organism>
<dbReference type="KEGG" id="kpm:KPHS_13840"/>
<dbReference type="RefSeq" id="YP_005225684.1">
    <property type="nucleotide sequence ID" value="NC_016845.1"/>
</dbReference>
<dbReference type="PANTHER" id="PTHR33799">
    <property type="entry name" value="PTS PERMEASE-RELATED-RELATED"/>
    <property type="match status" value="1"/>
</dbReference>
<dbReference type="PATRIC" id="fig|1125630.4.peg.1344"/>
<name>A0A0H3GPK0_KLEPH</name>
<dbReference type="Gene3D" id="3.40.50.510">
    <property type="entry name" value="Phosphotransferase system, mannose-type IIA component"/>
    <property type="match status" value="1"/>
</dbReference>
<evidence type="ECO:0000256" key="3">
    <source>
        <dbReference type="ARBA" id="ARBA00022490"/>
    </source>
</evidence>
<dbReference type="HOGENOM" id="CLU_123235_3_0_6"/>
<evidence type="ECO:0000256" key="6">
    <source>
        <dbReference type="ARBA" id="ARBA00022683"/>
    </source>
</evidence>
<evidence type="ECO:0000256" key="5">
    <source>
        <dbReference type="ARBA" id="ARBA00022679"/>
    </source>
</evidence>
<dbReference type="GeneID" id="11846385"/>
<feature type="domain" description="PTS EIIA type-4" evidence="8">
    <location>
        <begin position="1"/>
        <end position="124"/>
    </location>
</feature>
<keyword evidence="6" id="KW-0598">Phosphotransferase system</keyword>
<evidence type="ECO:0000256" key="1">
    <source>
        <dbReference type="ARBA" id="ARBA00004496"/>
    </source>
</evidence>
<dbReference type="EMBL" id="CP003200">
    <property type="protein sequence ID" value="AEW60082.1"/>
    <property type="molecule type" value="Genomic_DNA"/>
</dbReference>
<dbReference type="Proteomes" id="UP000007841">
    <property type="component" value="Chromosome"/>
</dbReference>